<accession>E2AQG8</accession>
<dbReference type="AlphaFoldDB" id="E2AQG8"/>
<protein>
    <submittedName>
        <fullName evidence="2">Uncharacterized protein</fullName>
    </submittedName>
</protein>
<name>E2AQG8_CAMFO</name>
<keyword evidence="3" id="KW-1185">Reference proteome</keyword>
<dbReference type="EMBL" id="GL441764">
    <property type="protein sequence ID" value="EFN64316.1"/>
    <property type="molecule type" value="Genomic_DNA"/>
</dbReference>
<sequence length="102" mass="11206">MSSRAPNFRSSTTSSPLSIRSLLDDYACQKEGCPDVNGSRDRPAPTELLPNGNPEDDHRAPAPAIVDEGRDIECPLAIDTLKWIAEATDNIEFCRYNSTNVK</sequence>
<dbReference type="Proteomes" id="UP000000311">
    <property type="component" value="Unassembled WGS sequence"/>
</dbReference>
<evidence type="ECO:0000313" key="2">
    <source>
        <dbReference type="EMBL" id="EFN64316.1"/>
    </source>
</evidence>
<feature type="region of interest" description="Disordered" evidence="1">
    <location>
        <begin position="32"/>
        <end position="66"/>
    </location>
</feature>
<gene>
    <name evidence="2" type="ORF">EAG_03418</name>
</gene>
<dbReference type="InParanoid" id="E2AQG8"/>
<proteinExistence type="predicted"/>
<organism evidence="3">
    <name type="scientific">Camponotus floridanus</name>
    <name type="common">Florida carpenter ant</name>
    <dbReference type="NCBI Taxonomy" id="104421"/>
    <lineage>
        <taxon>Eukaryota</taxon>
        <taxon>Metazoa</taxon>
        <taxon>Ecdysozoa</taxon>
        <taxon>Arthropoda</taxon>
        <taxon>Hexapoda</taxon>
        <taxon>Insecta</taxon>
        <taxon>Pterygota</taxon>
        <taxon>Neoptera</taxon>
        <taxon>Endopterygota</taxon>
        <taxon>Hymenoptera</taxon>
        <taxon>Apocrita</taxon>
        <taxon>Aculeata</taxon>
        <taxon>Formicoidea</taxon>
        <taxon>Formicidae</taxon>
        <taxon>Formicinae</taxon>
        <taxon>Camponotus</taxon>
    </lineage>
</organism>
<evidence type="ECO:0000256" key="1">
    <source>
        <dbReference type="SAM" id="MobiDB-lite"/>
    </source>
</evidence>
<reference evidence="2 3" key="1">
    <citation type="journal article" date="2010" name="Science">
        <title>Genomic comparison of the ants Camponotus floridanus and Harpegnathos saltator.</title>
        <authorList>
            <person name="Bonasio R."/>
            <person name="Zhang G."/>
            <person name="Ye C."/>
            <person name="Mutti N.S."/>
            <person name="Fang X."/>
            <person name="Qin N."/>
            <person name="Donahue G."/>
            <person name="Yang P."/>
            <person name="Li Q."/>
            <person name="Li C."/>
            <person name="Zhang P."/>
            <person name="Huang Z."/>
            <person name="Berger S.L."/>
            <person name="Reinberg D."/>
            <person name="Wang J."/>
            <person name="Liebig J."/>
        </authorList>
    </citation>
    <scope>NUCLEOTIDE SEQUENCE [LARGE SCALE GENOMIC DNA]</scope>
    <source>
        <strain evidence="3">C129</strain>
    </source>
</reference>
<evidence type="ECO:0000313" key="3">
    <source>
        <dbReference type="Proteomes" id="UP000000311"/>
    </source>
</evidence>